<keyword evidence="3" id="KW-1185">Reference proteome</keyword>
<proteinExistence type="predicted"/>
<dbReference type="EMBL" id="JAPWTK010000109">
    <property type="protein sequence ID" value="KAJ8949791.1"/>
    <property type="molecule type" value="Genomic_DNA"/>
</dbReference>
<accession>A0AAV8YF25</accession>
<sequence>MDSDRILKVESNSSFVLGAIVPSVEVTFVMPSQCPGKESSGGDVESFVPDSSSIADDVLVGSAATVWQHSTLSITQAENAKKPVANGSDTEQNSMKLNSKLSADNEELKRRLQAFERVSEENRSLRKAKEETDVLRTCLKTSQDEVVRLLDEKQKLLDEIKRLQDQLNGDRGWQWNSSKR</sequence>
<feature type="compositionally biased region" description="Polar residues" evidence="1">
    <location>
        <begin position="87"/>
        <end position="102"/>
    </location>
</feature>
<name>A0AAV8YF25_9CUCU</name>
<evidence type="ECO:0000313" key="3">
    <source>
        <dbReference type="Proteomes" id="UP001162162"/>
    </source>
</evidence>
<protein>
    <submittedName>
        <fullName evidence="2">Uncharacterized protein</fullName>
    </submittedName>
</protein>
<dbReference type="AlphaFoldDB" id="A0AAV8YF25"/>
<organism evidence="2 3">
    <name type="scientific">Aromia moschata</name>
    <dbReference type="NCBI Taxonomy" id="1265417"/>
    <lineage>
        <taxon>Eukaryota</taxon>
        <taxon>Metazoa</taxon>
        <taxon>Ecdysozoa</taxon>
        <taxon>Arthropoda</taxon>
        <taxon>Hexapoda</taxon>
        <taxon>Insecta</taxon>
        <taxon>Pterygota</taxon>
        <taxon>Neoptera</taxon>
        <taxon>Endopterygota</taxon>
        <taxon>Coleoptera</taxon>
        <taxon>Polyphaga</taxon>
        <taxon>Cucujiformia</taxon>
        <taxon>Chrysomeloidea</taxon>
        <taxon>Cerambycidae</taxon>
        <taxon>Cerambycinae</taxon>
        <taxon>Callichromatini</taxon>
        <taxon>Aromia</taxon>
    </lineage>
</organism>
<comment type="caution">
    <text evidence="2">The sequence shown here is derived from an EMBL/GenBank/DDBJ whole genome shotgun (WGS) entry which is preliminary data.</text>
</comment>
<feature type="region of interest" description="Disordered" evidence="1">
    <location>
        <begin position="78"/>
        <end position="102"/>
    </location>
</feature>
<gene>
    <name evidence="2" type="ORF">NQ318_000489</name>
</gene>
<evidence type="ECO:0000256" key="1">
    <source>
        <dbReference type="SAM" id="MobiDB-lite"/>
    </source>
</evidence>
<reference evidence="2" key="1">
    <citation type="journal article" date="2023" name="Insect Mol. Biol.">
        <title>Genome sequencing provides insights into the evolution of gene families encoding plant cell wall-degrading enzymes in longhorned beetles.</title>
        <authorList>
            <person name="Shin N.R."/>
            <person name="Okamura Y."/>
            <person name="Kirsch R."/>
            <person name="Pauchet Y."/>
        </authorList>
    </citation>
    <scope>NUCLEOTIDE SEQUENCE</scope>
    <source>
        <strain evidence="2">AMC_N1</strain>
    </source>
</reference>
<dbReference type="Proteomes" id="UP001162162">
    <property type="component" value="Unassembled WGS sequence"/>
</dbReference>
<evidence type="ECO:0000313" key="2">
    <source>
        <dbReference type="EMBL" id="KAJ8949791.1"/>
    </source>
</evidence>